<dbReference type="PANTHER" id="PTHR10838">
    <property type="entry name" value="SYNAPTOGYRIN"/>
    <property type="match status" value="1"/>
</dbReference>
<evidence type="ECO:0000256" key="6">
    <source>
        <dbReference type="PROSITE-ProRule" id="PRU00581"/>
    </source>
</evidence>
<dbReference type="GO" id="GO:0030672">
    <property type="term" value="C:synaptic vesicle membrane"/>
    <property type="evidence" value="ECO:0007669"/>
    <property type="project" value="TreeGrafter"/>
</dbReference>
<reference evidence="9" key="2">
    <citation type="submission" date="2025-09" db="UniProtKB">
        <authorList>
            <consortium name="Ensembl"/>
        </authorList>
    </citation>
    <scope>IDENTIFICATION</scope>
</reference>
<evidence type="ECO:0000313" key="9">
    <source>
        <dbReference type="Ensembl" id="ENSACIP00000017762.1"/>
    </source>
</evidence>
<sequence length="221" mass="24628">KFLPKDLDNLSLHIYSHILLKPCGFHHLPVDLTLSVSTSQVFAIVVFGTISDQGYYNPVSKENGTCMFNNNECACGYAVGIGVLAFVACVELHAKEGSAANFKLMLSLTLIFLFFLLNVFLCFEYLTAAGTFLWFICFCVLANQWARTNSKNVMLNAARAAIAFSFFSIITWVSLTHKSRLPSYCVPSYALTSLPTRSLRSHPRSSLRPFSTFERGDSEFS</sequence>
<name>A0A3Q0S4L1_AMPCI</name>
<evidence type="ECO:0000256" key="5">
    <source>
        <dbReference type="ARBA" id="ARBA00023136"/>
    </source>
</evidence>
<dbReference type="AlphaFoldDB" id="A0A3Q0S4L1"/>
<dbReference type="Ensembl" id="ENSACIT00000018244.1">
    <property type="protein sequence ID" value="ENSACIP00000017762.1"/>
    <property type="gene ID" value="ENSACIG00000013833.1"/>
</dbReference>
<evidence type="ECO:0000256" key="3">
    <source>
        <dbReference type="ARBA" id="ARBA00022692"/>
    </source>
</evidence>
<evidence type="ECO:0000256" key="7">
    <source>
        <dbReference type="SAM" id="Phobius"/>
    </source>
</evidence>
<feature type="transmembrane region" description="Helical" evidence="7">
    <location>
        <begin position="76"/>
        <end position="92"/>
    </location>
</feature>
<evidence type="ECO:0000256" key="4">
    <source>
        <dbReference type="ARBA" id="ARBA00022989"/>
    </source>
</evidence>
<keyword evidence="5 6" id="KW-0472">Membrane</keyword>
<keyword evidence="3 6" id="KW-0812">Transmembrane</keyword>
<keyword evidence="4 7" id="KW-1133">Transmembrane helix</keyword>
<proteinExistence type="inferred from homology"/>
<feature type="transmembrane region" description="Helical" evidence="7">
    <location>
        <begin position="157"/>
        <end position="175"/>
    </location>
</feature>
<dbReference type="PROSITE" id="PS51225">
    <property type="entry name" value="MARVEL"/>
    <property type="match status" value="1"/>
</dbReference>
<comment type="subcellular location">
    <subcellularLocation>
        <location evidence="1">Membrane</location>
        <topology evidence="1">Multi-pass membrane protein</topology>
    </subcellularLocation>
</comment>
<evidence type="ECO:0000259" key="8">
    <source>
        <dbReference type="PROSITE" id="PS51225"/>
    </source>
</evidence>
<organism evidence="9 10">
    <name type="scientific">Amphilophus citrinellus</name>
    <name type="common">Midas cichlid</name>
    <name type="synonym">Cichlasoma citrinellum</name>
    <dbReference type="NCBI Taxonomy" id="61819"/>
    <lineage>
        <taxon>Eukaryota</taxon>
        <taxon>Metazoa</taxon>
        <taxon>Chordata</taxon>
        <taxon>Craniata</taxon>
        <taxon>Vertebrata</taxon>
        <taxon>Euteleostomi</taxon>
        <taxon>Actinopterygii</taxon>
        <taxon>Neopterygii</taxon>
        <taxon>Teleostei</taxon>
        <taxon>Neoteleostei</taxon>
        <taxon>Acanthomorphata</taxon>
        <taxon>Ovalentaria</taxon>
        <taxon>Cichlomorphae</taxon>
        <taxon>Cichliformes</taxon>
        <taxon>Cichlidae</taxon>
        <taxon>New World cichlids</taxon>
        <taxon>Cichlasomatinae</taxon>
        <taxon>Heroini</taxon>
        <taxon>Amphilophus</taxon>
    </lineage>
</organism>
<protein>
    <recommendedName>
        <fullName evidence="8">MARVEL domain-containing protein</fullName>
    </recommendedName>
</protein>
<dbReference type="GO" id="GO:0031594">
    <property type="term" value="C:neuromuscular junction"/>
    <property type="evidence" value="ECO:0007669"/>
    <property type="project" value="TreeGrafter"/>
</dbReference>
<keyword evidence="10" id="KW-1185">Reference proteome</keyword>
<dbReference type="GeneTree" id="ENSGT00950000182935"/>
<dbReference type="Proteomes" id="UP000261340">
    <property type="component" value="Unplaced"/>
</dbReference>
<evidence type="ECO:0000256" key="2">
    <source>
        <dbReference type="ARBA" id="ARBA00010252"/>
    </source>
</evidence>
<comment type="similarity">
    <text evidence="2">Belongs to the synaptogyrin family.</text>
</comment>
<feature type="transmembrane region" description="Helical" evidence="7">
    <location>
        <begin position="104"/>
        <end position="121"/>
    </location>
</feature>
<evidence type="ECO:0000313" key="10">
    <source>
        <dbReference type="Proteomes" id="UP000261340"/>
    </source>
</evidence>
<feature type="domain" description="MARVEL" evidence="8">
    <location>
        <begin position="27"/>
        <end position="184"/>
    </location>
</feature>
<evidence type="ECO:0000256" key="1">
    <source>
        <dbReference type="ARBA" id="ARBA00004141"/>
    </source>
</evidence>
<dbReference type="PANTHER" id="PTHR10838:SF19">
    <property type="entry name" value="SYNAPTOGYRIN-2 LIKE PROTEIN-RELATED"/>
    <property type="match status" value="1"/>
</dbReference>
<dbReference type="STRING" id="61819.ENSACIP00000017762"/>
<reference evidence="9" key="1">
    <citation type="submission" date="2025-08" db="UniProtKB">
        <authorList>
            <consortium name="Ensembl"/>
        </authorList>
    </citation>
    <scope>IDENTIFICATION</scope>
</reference>
<dbReference type="InterPro" id="IPR008253">
    <property type="entry name" value="Marvel"/>
</dbReference>
<accession>A0A3Q0S4L1</accession>
<dbReference type="InterPro" id="IPR016579">
    <property type="entry name" value="Synaptogyrin"/>
</dbReference>